<reference evidence="2 4" key="2">
    <citation type="journal article" date="2013" name="Nature">
        <title>Insights into bilaterian evolution from three spiralian genomes.</title>
        <authorList>
            <person name="Simakov O."/>
            <person name="Marletaz F."/>
            <person name="Cho S.J."/>
            <person name="Edsinger-Gonzales E."/>
            <person name="Havlak P."/>
            <person name="Hellsten U."/>
            <person name="Kuo D.H."/>
            <person name="Larsson T."/>
            <person name="Lv J."/>
            <person name="Arendt D."/>
            <person name="Savage R."/>
            <person name="Osoegawa K."/>
            <person name="de Jong P."/>
            <person name="Grimwood J."/>
            <person name="Chapman J.A."/>
            <person name="Shapiro H."/>
            <person name="Aerts A."/>
            <person name="Otillar R.P."/>
            <person name="Terry A.Y."/>
            <person name="Boore J.L."/>
            <person name="Grigoriev I.V."/>
            <person name="Lindberg D.R."/>
            <person name="Seaver E.C."/>
            <person name="Weisblat D.A."/>
            <person name="Putnam N.H."/>
            <person name="Rokhsar D.S."/>
        </authorList>
    </citation>
    <scope>NUCLEOTIDE SEQUENCE</scope>
</reference>
<dbReference type="CTD" id="20211276"/>
<gene>
    <name evidence="3" type="primary">20211276</name>
    <name evidence="2" type="ORF">HELRODRAFT_189467</name>
</gene>
<feature type="signal peptide" evidence="1">
    <location>
        <begin position="1"/>
        <end position="17"/>
    </location>
</feature>
<evidence type="ECO:0000256" key="1">
    <source>
        <dbReference type="SAM" id="SignalP"/>
    </source>
</evidence>
<dbReference type="Gene3D" id="3.50.4.10">
    <property type="entry name" value="Hepatocyte Growth Factor"/>
    <property type="match status" value="2"/>
</dbReference>
<reference evidence="4" key="1">
    <citation type="submission" date="2012-12" db="EMBL/GenBank/DDBJ databases">
        <authorList>
            <person name="Hellsten U."/>
            <person name="Grimwood J."/>
            <person name="Chapman J.A."/>
            <person name="Shapiro H."/>
            <person name="Aerts A."/>
            <person name="Otillar R.P."/>
            <person name="Terry A.Y."/>
            <person name="Boore J.L."/>
            <person name="Simakov O."/>
            <person name="Marletaz F."/>
            <person name="Cho S.-J."/>
            <person name="Edsinger-Gonzales E."/>
            <person name="Havlak P."/>
            <person name="Kuo D.-H."/>
            <person name="Larsson T."/>
            <person name="Lv J."/>
            <person name="Arendt D."/>
            <person name="Savage R."/>
            <person name="Osoegawa K."/>
            <person name="de Jong P."/>
            <person name="Lindberg D.R."/>
            <person name="Seaver E.C."/>
            <person name="Weisblat D.A."/>
            <person name="Putnam N.H."/>
            <person name="Grigoriev I.V."/>
            <person name="Rokhsar D.S."/>
        </authorList>
    </citation>
    <scope>NUCLEOTIDE SEQUENCE</scope>
</reference>
<accession>T1FR29</accession>
<name>T1FR29_HELRO</name>
<dbReference type="InParanoid" id="T1FR29"/>
<feature type="chain" id="PRO_5010980861" description="Apple domain-containing protein" evidence="1">
    <location>
        <begin position="18"/>
        <end position="199"/>
    </location>
</feature>
<protein>
    <recommendedName>
        <fullName evidence="5">Apple domain-containing protein</fullName>
    </recommendedName>
</protein>
<dbReference type="EMBL" id="AMQM01001706">
    <property type="status" value="NOT_ANNOTATED_CDS"/>
    <property type="molecule type" value="Genomic_DNA"/>
</dbReference>
<evidence type="ECO:0008006" key="5">
    <source>
        <dbReference type="Google" id="ProtNLM"/>
    </source>
</evidence>
<dbReference type="RefSeq" id="XP_009027695.1">
    <property type="nucleotide sequence ID" value="XM_009029447.1"/>
</dbReference>
<dbReference type="KEGG" id="hro:HELRODRAFT_189467"/>
<reference evidence="3" key="3">
    <citation type="submission" date="2015-06" db="UniProtKB">
        <authorList>
            <consortium name="EnsemblMetazoa"/>
        </authorList>
    </citation>
    <scope>IDENTIFICATION</scope>
</reference>
<dbReference type="GeneID" id="20211276"/>
<evidence type="ECO:0000313" key="4">
    <source>
        <dbReference type="Proteomes" id="UP000015101"/>
    </source>
</evidence>
<dbReference type="EMBL" id="KB097571">
    <property type="protein sequence ID" value="ESN94656.1"/>
    <property type="molecule type" value="Genomic_DNA"/>
</dbReference>
<dbReference type="AlphaFoldDB" id="T1FR29"/>
<organism evidence="3 4">
    <name type="scientific">Helobdella robusta</name>
    <name type="common">Californian leech</name>
    <dbReference type="NCBI Taxonomy" id="6412"/>
    <lineage>
        <taxon>Eukaryota</taxon>
        <taxon>Metazoa</taxon>
        <taxon>Spiralia</taxon>
        <taxon>Lophotrochozoa</taxon>
        <taxon>Annelida</taxon>
        <taxon>Clitellata</taxon>
        <taxon>Hirudinea</taxon>
        <taxon>Rhynchobdellida</taxon>
        <taxon>Glossiphoniidae</taxon>
        <taxon>Helobdella</taxon>
    </lineage>
</organism>
<sequence length="199" mass="22024">MLSSTILALFGAVCVAAINYPGGQSLWKVTPKYHILGLENVQFNDIDSCLANCYNRKECFVVDFDTNTKPPCWVQTKSMVVDSSQLKPMDTVTNYMLSSKTPAVAVAVVAAKPKAADLTTCWTVTPKNHLIGLVQAPYNDVPSCTDYCFKLKDCYAVDFDTNTNPKCWVQTSPSVVPDVRNLFPMETVTNYILNKSCKK</sequence>
<proteinExistence type="predicted"/>
<keyword evidence="1" id="KW-0732">Signal</keyword>
<evidence type="ECO:0000313" key="2">
    <source>
        <dbReference type="EMBL" id="ESN94656.1"/>
    </source>
</evidence>
<dbReference type="EnsemblMetazoa" id="HelroT189467">
    <property type="protein sequence ID" value="HelroP189467"/>
    <property type="gene ID" value="HelroG189467"/>
</dbReference>
<evidence type="ECO:0000313" key="3">
    <source>
        <dbReference type="EnsemblMetazoa" id="HelroP189467"/>
    </source>
</evidence>
<dbReference type="Proteomes" id="UP000015101">
    <property type="component" value="Unassembled WGS sequence"/>
</dbReference>
<dbReference type="HOGENOM" id="CLU_1385554_0_0_1"/>
<keyword evidence="4" id="KW-1185">Reference proteome</keyword>